<sequence>MSHEQSRSTALPTTTSTTRLAEILGLREQIFGKIFYAMTSGSITNTAPRLQANAAVLFTNRVDHMDIIVTSAEWPENGHYGARLVDIRDCTLLVGRLYAPSVPEALAQLLQETCDCVRDSFVLSNYRSQ</sequence>
<protein>
    <submittedName>
        <fullName evidence="1">Uncharacterized protein</fullName>
    </submittedName>
</protein>
<dbReference type="OrthoDB" id="3822475at2759"/>
<gene>
    <name evidence="1" type="ORF">AWRI4233_LOCUS6010</name>
</gene>
<proteinExistence type="predicted"/>
<organism evidence="1 2">
    <name type="scientific">Aureobasidium mustum</name>
    <dbReference type="NCBI Taxonomy" id="2773714"/>
    <lineage>
        <taxon>Eukaryota</taxon>
        <taxon>Fungi</taxon>
        <taxon>Dikarya</taxon>
        <taxon>Ascomycota</taxon>
        <taxon>Pezizomycotina</taxon>
        <taxon>Dothideomycetes</taxon>
        <taxon>Dothideomycetidae</taxon>
        <taxon>Dothideales</taxon>
        <taxon>Saccotheciaceae</taxon>
        <taxon>Aureobasidium</taxon>
    </lineage>
</organism>
<name>A0A9N8PI32_9PEZI</name>
<dbReference type="AlphaFoldDB" id="A0A9N8PI32"/>
<evidence type="ECO:0000313" key="2">
    <source>
        <dbReference type="Proteomes" id="UP000714618"/>
    </source>
</evidence>
<accession>A0A9N8PI32</accession>
<dbReference type="Proteomes" id="UP000714618">
    <property type="component" value="Unassembled WGS sequence"/>
</dbReference>
<comment type="caution">
    <text evidence="1">The sequence shown here is derived from an EMBL/GenBank/DDBJ whole genome shotgun (WGS) entry which is preliminary data.</text>
</comment>
<dbReference type="EMBL" id="CAIJEO010000007">
    <property type="protein sequence ID" value="CAD0097004.1"/>
    <property type="molecule type" value="Genomic_DNA"/>
</dbReference>
<keyword evidence="2" id="KW-1185">Reference proteome</keyword>
<evidence type="ECO:0000313" key="1">
    <source>
        <dbReference type="EMBL" id="CAD0097004.1"/>
    </source>
</evidence>
<reference evidence="1" key="1">
    <citation type="submission" date="2020-06" db="EMBL/GenBank/DDBJ databases">
        <authorList>
            <person name="Onetto C."/>
        </authorList>
    </citation>
    <scope>NUCLEOTIDE SEQUENCE</scope>
</reference>